<organism evidence="2 3">
    <name type="scientific">Sphagnum jensenii</name>
    <dbReference type="NCBI Taxonomy" id="128206"/>
    <lineage>
        <taxon>Eukaryota</taxon>
        <taxon>Viridiplantae</taxon>
        <taxon>Streptophyta</taxon>
        <taxon>Embryophyta</taxon>
        <taxon>Bryophyta</taxon>
        <taxon>Sphagnophytina</taxon>
        <taxon>Sphagnopsida</taxon>
        <taxon>Sphagnales</taxon>
        <taxon>Sphagnaceae</taxon>
        <taxon>Sphagnum</taxon>
    </lineage>
</organism>
<name>A0ABP0VXZ4_9BRYO</name>
<feature type="region of interest" description="Disordered" evidence="1">
    <location>
        <begin position="77"/>
        <end position="108"/>
    </location>
</feature>
<sequence length="108" mass="11965">MLQRVHRMSPPGYIYSEETQLWSIEQADVFCPLLLTPQTDFDTTVKPLMLLSIKAASHATAFVAIDHAHGLEELDEEKCGKEVNSSAGEFQEDDDGVQLGENQMSPDA</sequence>
<keyword evidence="3" id="KW-1185">Reference proteome</keyword>
<evidence type="ECO:0000313" key="2">
    <source>
        <dbReference type="EMBL" id="CAK9259184.1"/>
    </source>
</evidence>
<dbReference type="Proteomes" id="UP001497444">
    <property type="component" value="Chromosome 12"/>
</dbReference>
<reference evidence="2" key="1">
    <citation type="submission" date="2024-02" db="EMBL/GenBank/DDBJ databases">
        <authorList>
            <consortium name="ELIXIR-Norway"/>
            <consortium name="Elixir Norway"/>
        </authorList>
    </citation>
    <scope>NUCLEOTIDE SEQUENCE</scope>
</reference>
<accession>A0ABP0VXZ4</accession>
<protein>
    <submittedName>
        <fullName evidence="2">Uncharacterized protein</fullName>
    </submittedName>
</protein>
<proteinExistence type="predicted"/>
<gene>
    <name evidence="2" type="ORF">CSSPJE1EN1_LOCUS4662</name>
</gene>
<evidence type="ECO:0000313" key="3">
    <source>
        <dbReference type="Proteomes" id="UP001497444"/>
    </source>
</evidence>
<dbReference type="EMBL" id="OZ020107">
    <property type="protein sequence ID" value="CAK9259184.1"/>
    <property type="molecule type" value="Genomic_DNA"/>
</dbReference>
<evidence type="ECO:0000256" key="1">
    <source>
        <dbReference type="SAM" id="MobiDB-lite"/>
    </source>
</evidence>